<evidence type="ECO:0000256" key="7">
    <source>
        <dbReference type="ARBA" id="ARBA00022737"/>
    </source>
</evidence>
<feature type="region of interest" description="Disordered" evidence="10">
    <location>
        <begin position="661"/>
        <end position="755"/>
    </location>
</feature>
<dbReference type="Gene3D" id="2.150.10.10">
    <property type="entry name" value="Serralysin-like metalloprotease, C-terminal"/>
    <property type="match status" value="7"/>
</dbReference>
<organism evidence="12 13">
    <name type="scientific">Arenibacterium halophilum</name>
    <dbReference type="NCBI Taxonomy" id="2583821"/>
    <lineage>
        <taxon>Bacteria</taxon>
        <taxon>Pseudomonadati</taxon>
        <taxon>Pseudomonadota</taxon>
        <taxon>Alphaproteobacteria</taxon>
        <taxon>Rhodobacterales</taxon>
        <taxon>Paracoccaceae</taxon>
        <taxon>Arenibacterium</taxon>
    </lineage>
</organism>
<dbReference type="PANTHER" id="PTHR38340">
    <property type="entry name" value="S-LAYER PROTEIN"/>
    <property type="match status" value="1"/>
</dbReference>
<dbReference type="InterPro" id="IPR003995">
    <property type="entry name" value="RTX_toxin_determinant-A"/>
</dbReference>
<dbReference type="EMBL" id="VCPC01000003">
    <property type="protein sequence ID" value="TMV11449.1"/>
    <property type="molecule type" value="Genomic_DNA"/>
</dbReference>
<evidence type="ECO:0000256" key="8">
    <source>
        <dbReference type="ARBA" id="ARBA00023026"/>
    </source>
</evidence>
<dbReference type="NCBIfam" id="TIGR03661">
    <property type="entry name" value="T1SS_VCA0849"/>
    <property type="match status" value="1"/>
</dbReference>
<evidence type="ECO:0000256" key="10">
    <source>
        <dbReference type="SAM" id="MobiDB-lite"/>
    </source>
</evidence>
<dbReference type="InterPro" id="IPR001343">
    <property type="entry name" value="Hemolysn_Ca-bd"/>
</dbReference>
<evidence type="ECO:0000313" key="13">
    <source>
        <dbReference type="Proteomes" id="UP001191082"/>
    </source>
</evidence>
<feature type="region of interest" description="Disordered" evidence="10">
    <location>
        <begin position="499"/>
        <end position="526"/>
    </location>
</feature>
<evidence type="ECO:0000256" key="9">
    <source>
        <dbReference type="ARBA" id="ARBA00023136"/>
    </source>
</evidence>
<evidence type="ECO:0000256" key="2">
    <source>
        <dbReference type="ARBA" id="ARBA00004370"/>
    </source>
</evidence>
<dbReference type="PANTHER" id="PTHR38340:SF1">
    <property type="entry name" value="S-LAYER PROTEIN"/>
    <property type="match status" value="1"/>
</dbReference>
<comment type="cofactor">
    <cofactor evidence="1">
        <name>Ca(2+)</name>
        <dbReference type="ChEBI" id="CHEBI:29108"/>
    </cofactor>
</comment>
<evidence type="ECO:0000256" key="1">
    <source>
        <dbReference type="ARBA" id="ARBA00001913"/>
    </source>
</evidence>
<keyword evidence="5" id="KW-0964">Secreted</keyword>
<comment type="similarity">
    <text evidence="4">Belongs to the peptidase M10B family.</text>
</comment>
<evidence type="ECO:0000256" key="6">
    <source>
        <dbReference type="ARBA" id="ARBA00022656"/>
    </source>
</evidence>
<keyword evidence="6" id="KW-0800">Toxin</keyword>
<dbReference type="Gene3D" id="3.40.390.10">
    <property type="entry name" value="Collagenase (Catalytic Domain)"/>
    <property type="match status" value="1"/>
</dbReference>
<evidence type="ECO:0000313" key="12">
    <source>
        <dbReference type="EMBL" id="TMV11449.1"/>
    </source>
</evidence>
<keyword evidence="13" id="KW-1185">Reference proteome</keyword>
<keyword evidence="7" id="KW-0677">Repeat</keyword>
<evidence type="ECO:0000259" key="11">
    <source>
        <dbReference type="SMART" id="SM00235"/>
    </source>
</evidence>
<name>A0ABY2X6N7_9RHOB</name>
<feature type="compositionally biased region" description="Basic and acidic residues" evidence="10">
    <location>
        <begin position="743"/>
        <end position="755"/>
    </location>
</feature>
<dbReference type="InterPro" id="IPR013858">
    <property type="entry name" value="Peptidase_M10B_C"/>
</dbReference>
<dbReference type="InterPro" id="IPR019960">
    <property type="entry name" value="T1SS_VCA0849"/>
</dbReference>
<dbReference type="Pfam" id="PF00353">
    <property type="entry name" value="HemolysinCabind"/>
    <property type="match status" value="9"/>
</dbReference>
<dbReference type="InterPro" id="IPR006026">
    <property type="entry name" value="Peptidase_Metallo"/>
</dbReference>
<gene>
    <name evidence="12" type="ORF">FGK64_14260</name>
</gene>
<dbReference type="InterPro" id="IPR050557">
    <property type="entry name" value="RTX_toxin/Mannuronan_C5-epim"/>
</dbReference>
<dbReference type="PRINTS" id="PR01488">
    <property type="entry name" value="RTXTOXINA"/>
</dbReference>
<dbReference type="InterPro" id="IPR018511">
    <property type="entry name" value="Hemolysin-typ_Ca-bd_CS"/>
</dbReference>
<dbReference type="Pfam" id="PF08548">
    <property type="entry name" value="Peptidase_M10_C"/>
    <property type="match status" value="1"/>
</dbReference>
<keyword evidence="8" id="KW-0843">Virulence</keyword>
<dbReference type="Proteomes" id="UP001191082">
    <property type="component" value="Unassembled WGS sequence"/>
</dbReference>
<dbReference type="SMART" id="SM00235">
    <property type="entry name" value="ZnMc"/>
    <property type="match status" value="1"/>
</dbReference>
<evidence type="ECO:0000256" key="4">
    <source>
        <dbReference type="ARBA" id="ARBA00009490"/>
    </source>
</evidence>
<reference evidence="12 13" key="1">
    <citation type="submission" date="2019-05" db="EMBL/GenBank/DDBJ databases">
        <title>Marivita sp. nov. isolated from sea sediment.</title>
        <authorList>
            <person name="Kim W."/>
        </authorList>
    </citation>
    <scope>NUCLEOTIDE SEQUENCE [LARGE SCALE GENOMIC DNA]</scope>
    <source>
        <strain evidence="12 13">CAU 1492</strain>
    </source>
</reference>
<accession>A0ABY2X6N7</accession>
<feature type="domain" description="Peptidase metallopeptidase" evidence="11">
    <location>
        <begin position="112"/>
        <end position="247"/>
    </location>
</feature>
<feature type="compositionally biased region" description="Gly residues" evidence="10">
    <location>
        <begin position="723"/>
        <end position="734"/>
    </location>
</feature>
<dbReference type="PRINTS" id="PR00313">
    <property type="entry name" value="CABNDNGRPT"/>
</dbReference>
<dbReference type="PROSITE" id="PS00330">
    <property type="entry name" value="HEMOLYSIN_CALCIUM"/>
    <property type="match status" value="5"/>
</dbReference>
<comment type="subcellular location">
    <subcellularLocation>
        <location evidence="2">Membrane</location>
    </subcellularLocation>
    <subcellularLocation>
        <location evidence="3">Secreted</location>
    </subcellularLocation>
</comment>
<protein>
    <submittedName>
        <fullName evidence="12">Type I secretion C-terminal target domain-containing protein</fullName>
    </submittedName>
</protein>
<dbReference type="InterPro" id="IPR024079">
    <property type="entry name" value="MetalloPept_cat_dom_sf"/>
</dbReference>
<proteinExistence type="inferred from homology"/>
<dbReference type="SUPFAM" id="SSF51120">
    <property type="entry name" value="beta-Roll"/>
    <property type="match status" value="5"/>
</dbReference>
<dbReference type="InterPro" id="IPR011049">
    <property type="entry name" value="Serralysin-like_metalloprot_C"/>
</dbReference>
<dbReference type="SUPFAM" id="SSF55486">
    <property type="entry name" value="Metalloproteases ('zincins'), catalytic domain"/>
    <property type="match status" value="1"/>
</dbReference>
<evidence type="ECO:0000256" key="3">
    <source>
        <dbReference type="ARBA" id="ARBA00004613"/>
    </source>
</evidence>
<keyword evidence="9" id="KW-0472">Membrane</keyword>
<comment type="caution">
    <text evidence="12">The sequence shown here is derived from an EMBL/GenBank/DDBJ whole genome shotgun (WGS) entry which is preliminary data.</text>
</comment>
<evidence type="ECO:0000256" key="5">
    <source>
        <dbReference type="ARBA" id="ARBA00022525"/>
    </source>
</evidence>
<sequence length="1036" mass="106252">MIARWLMPCPGDAVPVTDAPCSLQAPAPHPGRTAAPVLSVSSRSEINTTVINMCLQCLALNPNQTTYDDHGVQSLDTGDGTGGSVSATLPTYTLDQIADYLTAGFWQQRGGTQRSFDVQSGGQITVNLNSLDATGRATAREALDSWTAVTGIEFVQSSSAQITFDDNQSGAYAYSMMSGSTITSSHVNVQTSWQGYGDYYLQTYIHEIGHALGLGHGGNYNGSADFSRDAHYANDSWQMTVMSYFSQTENPYVTAGYTFLGSAMMADIVAIQNLYGTPTNAQSGDSTYGDNTNESFYGAALPTNRAVTIFDSAGNDTISLTSRGHNQRLDLRAEHFSDINGRTGNLAIARGTVIENAQTGGGNDHITGNDVGNDIYSGGGNDTILGLGGNDVLTGGAGADTLTGGEGADRFVYLDGGDGGDTITDFDLAAGDRIDIRPLLAAVGYSGNDPVADGLVWLANATGGSWLMFDPDGTGSVAETALVFLAGLASSTSVSAVIDATGDTPTTPDDDSDDTGDTGGGGGTGSTDTIYIFTETFAANWSDFSSVLTDGDGGTDTMDLTALDSASRVNLTSGARNKIAGKLQTIATGTDIENLLLGSGSDTGYGNALDNVLDGGAGNDRLFGALGDDTLSGGIGADRLYGGDGDDIMDGGADNDRLYGDEGDDTMTGDLGNDYLKGQGGADSMDGGDGNDKLYGGSGADSMTGGEGDDYLKGDGGSDIMSGGNGIDKLYGGGGDDEMSGGDGKDYLRGDEGHDLLDGGNDADRLYAGDGDDIVYGGDGDDYLRGDEGRDLLDGGLGADRIYGGKDDDVIRGGDGNDYIKGDDGDDVIDGGADNDRVYGGNGDDTIAGGSGADFIRGDFGADTIAGGDGADMLYGNGGDDVLAGGAGNDLIKGGVDNDILRGDDGDDFLYGEAGDDTVEGGAGDDYIDGSLGSDLLYGGGGADFIKGGSGADIFAFRSFDDAGDTIYDMKLEDGDQIELSQLFSDINAAISTSAISLLADGRSSWLMVDNNGDAVQLAYLRYISADTVLDDSWLI</sequence>